<dbReference type="GO" id="GO:0003700">
    <property type="term" value="F:DNA-binding transcription factor activity"/>
    <property type="evidence" value="ECO:0007669"/>
    <property type="project" value="InterPro"/>
</dbReference>
<evidence type="ECO:0000313" key="8">
    <source>
        <dbReference type="Proteomes" id="UP000278440"/>
    </source>
</evidence>
<dbReference type="AlphaFoldDB" id="A0A495XRZ2"/>
<keyword evidence="1" id="KW-0805">Transcription regulation</keyword>
<dbReference type="Pfam" id="PF01380">
    <property type="entry name" value="SIS"/>
    <property type="match status" value="1"/>
</dbReference>
<sequence length="324" mass="34435">MSLDQPHTNGAPRDAGVAVAQRIRANRMQMSPAMEKIAGLLLDHPTAPLDLSITELAQQAGTSAATVTRFCRVIGYAGYVPLRVGVAADMGRGDVTSSWHTDLGRSFDPDDPAERVLEALLDTHLRSLRETATSADLEQVTRIAARIATCEHLDIYGIGGSAVMATELAARLYRIGINVHAWSEVHDGLTSAAIHGGGCVAIGISNTGRTLETEQMLAQARSSGAFTVALSNRGDSPLARLADEHLLTATPDEYLQPDELSAKHSQLFVLDLLYVLVAQQNFPRTTTKLAASAMAVGPHRRPPGRPGRGSGGSRAAKEPARRPA</sequence>
<accession>A0A495XRZ2</accession>
<dbReference type="InterPro" id="IPR046348">
    <property type="entry name" value="SIS_dom_sf"/>
</dbReference>
<comment type="caution">
    <text evidence="7">The sequence shown here is derived from an EMBL/GenBank/DDBJ whole genome shotgun (WGS) entry which is preliminary data.</text>
</comment>
<feature type="region of interest" description="Disordered" evidence="4">
    <location>
        <begin position="292"/>
        <end position="324"/>
    </location>
</feature>
<reference evidence="7 8" key="1">
    <citation type="submission" date="2018-10" db="EMBL/GenBank/DDBJ databases">
        <title>Sequencing the genomes of 1000 actinobacteria strains.</title>
        <authorList>
            <person name="Klenk H.-P."/>
        </authorList>
    </citation>
    <scope>NUCLEOTIDE SEQUENCE [LARGE SCALE GENOMIC DNA]</scope>
    <source>
        <strain evidence="7 8">DSM 44267</strain>
    </source>
</reference>
<evidence type="ECO:0000313" key="7">
    <source>
        <dbReference type="EMBL" id="RKT76887.1"/>
    </source>
</evidence>
<dbReference type="PROSITE" id="PS51071">
    <property type="entry name" value="HTH_RPIR"/>
    <property type="match status" value="1"/>
</dbReference>
<feature type="compositionally biased region" description="Basic and acidic residues" evidence="4">
    <location>
        <begin position="315"/>
        <end position="324"/>
    </location>
</feature>
<evidence type="ECO:0000256" key="2">
    <source>
        <dbReference type="ARBA" id="ARBA00023125"/>
    </source>
</evidence>
<dbReference type="PANTHER" id="PTHR30514:SF1">
    <property type="entry name" value="HTH-TYPE TRANSCRIPTIONAL REGULATOR HEXR-RELATED"/>
    <property type="match status" value="1"/>
</dbReference>
<dbReference type="PROSITE" id="PS51464">
    <property type="entry name" value="SIS"/>
    <property type="match status" value="1"/>
</dbReference>
<name>A0A495XRZ2_9MICO</name>
<protein>
    <submittedName>
        <fullName evidence="7">RpiR family transcriptional regulator</fullName>
    </submittedName>
</protein>
<organism evidence="7 8">
    <name type="scientific">Terracoccus luteus</name>
    <dbReference type="NCBI Taxonomy" id="53356"/>
    <lineage>
        <taxon>Bacteria</taxon>
        <taxon>Bacillati</taxon>
        <taxon>Actinomycetota</taxon>
        <taxon>Actinomycetes</taxon>
        <taxon>Micrococcales</taxon>
        <taxon>Intrasporangiaceae</taxon>
        <taxon>Terracoccus</taxon>
    </lineage>
</organism>
<dbReference type="InterPro" id="IPR009057">
    <property type="entry name" value="Homeodomain-like_sf"/>
</dbReference>
<dbReference type="InterPro" id="IPR001347">
    <property type="entry name" value="SIS_dom"/>
</dbReference>
<evidence type="ECO:0000259" key="6">
    <source>
        <dbReference type="PROSITE" id="PS51464"/>
    </source>
</evidence>
<dbReference type="CDD" id="cd05013">
    <property type="entry name" value="SIS_RpiR"/>
    <property type="match status" value="1"/>
</dbReference>
<dbReference type="RefSeq" id="WP_245963380.1">
    <property type="nucleotide sequence ID" value="NZ_RBXT01000001.1"/>
</dbReference>
<dbReference type="PANTHER" id="PTHR30514">
    <property type="entry name" value="GLUCOKINASE"/>
    <property type="match status" value="1"/>
</dbReference>
<dbReference type="GO" id="GO:0097367">
    <property type="term" value="F:carbohydrate derivative binding"/>
    <property type="evidence" value="ECO:0007669"/>
    <property type="project" value="InterPro"/>
</dbReference>
<dbReference type="GO" id="GO:0003677">
    <property type="term" value="F:DNA binding"/>
    <property type="evidence" value="ECO:0007669"/>
    <property type="project" value="UniProtKB-KW"/>
</dbReference>
<keyword evidence="3" id="KW-0804">Transcription</keyword>
<feature type="domain" description="HTH rpiR-type" evidence="5">
    <location>
        <begin position="17"/>
        <end position="93"/>
    </location>
</feature>
<keyword evidence="2" id="KW-0238">DNA-binding</keyword>
<dbReference type="InterPro" id="IPR047640">
    <property type="entry name" value="RpiR-like"/>
</dbReference>
<gene>
    <name evidence="7" type="ORF">DFJ68_0289</name>
</gene>
<evidence type="ECO:0000256" key="4">
    <source>
        <dbReference type="SAM" id="MobiDB-lite"/>
    </source>
</evidence>
<dbReference type="SUPFAM" id="SSF46689">
    <property type="entry name" value="Homeodomain-like"/>
    <property type="match status" value="1"/>
</dbReference>
<dbReference type="InterPro" id="IPR000281">
    <property type="entry name" value="HTH_RpiR"/>
</dbReference>
<keyword evidence="8" id="KW-1185">Reference proteome</keyword>
<dbReference type="Gene3D" id="1.10.10.10">
    <property type="entry name" value="Winged helix-like DNA-binding domain superfamily/Winged helix DNA-binding domain"/>
    <property type="match status" value="1"/>
</dbReference>
<feature type="domain" description="SIS" evidence="6">
    <location>
        <begin position="143"/>
        <end position="283"/>
    </location>
</feature>
<evidence type="ECO:0000256" key="1">
    <source>
        <dbReference type="ARBA" id="ARBA00023015"/>
    </source>
</evidence>
<proteinExistence type="predicted"/>
<dbReference type="GO" id="GO:1901135">
    <property type="term" value="P:carbohydrate derivative metabolic process"/>
    <property type="evidence" value="ECO:0007669"/>
    <property type="project" value="InterPro"/>
</dbReference>
<evidence type="ECO:0000256" key="3">
    <source>
        <dbReference type="ARBA" id="ARBA00023163"/>
    </source>
</evidence>
<dbReference type="InterPro" id="IPR035472">
    <property type="entry name" value="RpiR-like_SIS"/>
</dbReference>
<dbReference type="Pfam" id="PF01418">
    <property type="entry name" value="HTH_6"/>
    <property type="match status" value="1"/>
</dbReference>
<dbReference type="Gene3D" id="3.40.50.10490">
    <property type="entry name" value="Glucose-6-phosphate isomerase like protein, domain 1"/>
    <property type="match status" value="1"/>
</dbReference>
<dbReference type="Proteomes" id="UP000278440">
    <property type="component" value="Unassembled WGS sequence"/>
</dbReference>
<dbReference type="SUPFAM" id="SSF53697">
    <property type="entry name" value="SIS domain"/>
    <property type="match status" value="1"/>
</dbReference>
<evidence type="ECO:0000259" key="5">
    <source>
        <dbReference type="PROSITE" id="PS51071"/>
    </source>
</evidence>
<dbReference type="EMBL" id="RBXT01000001">
    <property type="protein sequence ID" value="RKT76887.1"/>
    <property type="molecule type" value="Genomic_DNA"/>
</dbReference>
<dbReference type="InterPro" id="IPR036388">
    <property type="entry name" value="WH-like_DNA-bd_sf"/>
</dbReference>